<protein>
    <submittedName>
        <fullName evidence="1">Uncharacterized protein</fullName>
    </submittedName>
</protein>
<evidence type="ECO:0000313" key="1">
    <source>
        <dbReference type="EMBL" id="KIM74123.1"/>
    </source>
</evidence>
<keyword evidence="2" id="KW-1185">Reference proteome</keyword>
<name>A0A0C3AJW8_PILCF</name>
<proteinExistence type="predicted"/>
<sequence>MTACFCQCPIRRVRGRPNYRDNKRLSHRKFPSQFRVQSLFIKHLTFLVIRLEVCSFRSVSDTAWFAYPTHMRPIVID</sequence>
<reference evidence="2" key="2">
    <citation type="submission" date="2015-01" db="EMBL/GenBank/DDBJ databases">
        <title>Evolutionary Origins and Diversification of the Mycorrhizal Mutualists.</title>
        <authorList>
            <consortium name="DOE Joint Genome Institute"/>
            <consortium name="Mycorrhizal Genomics Consortium"/>
            <person name="Kohler A."/>
            <person name="Kuo A."/>
            <person name="Nagy L.G."/>
            <person name="Floudas D."/>
            <person name="Copeland A."/>
            <person name="Barry K.W."/>
            <person name="Cichocki N."/>
            <person name="Veneault-Fourrey C."/>
            <person name="LaButti K."/>
            <person name="Lindquist E.A."/>
            <person name="Lipzen A."/>
            <person name="Lundell T."/>
            <person name="Morin E."/>
            <person name="Murat C."/>
            <person name="Riley R."/>
            <person name="Ohm R."/>
            <person name="Sun H."/>
            <person name="Tunlid A."/>
            <person name="Henrissat B."/>
            <person name="Grigoriev I.V."/>
            <person name="Hibbett D.S."/>
            <person name="Martin F."/>
        </authorList>
    </citation>
    <scope>NUCLEOTIDE SEQUENCE [LARGE SCALE GENOMIC DNA]</scope>
    <source>
        <strain evidence="2">F 1598</strain>
    </source>
</reference>
<reference evidence="1 2" key="1">
    <citation type="submission" date="2014-04" db="EMBL/GenBank/DDBJ databases">
        <authorList>
            <consortium name="DOE Joint Genome Institute"/>
            <person name="Kuo A."/>
            <person name="Tarkka M."/>
            <person name="Buscot F."/>
            <person name="Kohler A."/>
            <person name="Nagy L.G."/>
            <person name="Floudas D."/>
            <person name="Copeland A."/>
            <person name="Barry K.W."/>
            <person name="Cichocki N."/>
            <person name="Veneault-Fourrey C."/>
            <person name="LaButti K."/>
            <person name="Lindquist E.A."/>
            <person name="Lipzen A."/>
            <person name="Lundell T."/>
            <person name="Morin E."/>
            <person name="Murat C."/>
            <person name="Sun H."/>
            <person name="Tunlid A."/>
            <person name="Henrissat B."/>
            <person name="Grigoriev I.V."/>
            <person name="Hibbett D.S."/>
            <person name="Martin F."/>
            <person name="Nordberg H.P."/>
            <person name="Cantor M.N."/>
            <person name="Hua S.X."/>
        </authorList>
    </citation>
    <scope>NUCLEOTIDE SEQUENCE [LARGE SCALE GENOMIC DNA]</scope>
    <source>
        <strain evidence="1 2">F 1598</strain>
    </source>
</reference>
<dbReference type="InParanoid" id="A0A0C3AJW8"/>
<gene>
    <name evidence="1" type="ORF">PILCRDRAFT_712794</name>
</gene>
<dbReference type="EMBL" id="KN833066">
    <property type="protein sequence ID" value="KIM74123.1"/>
    <property type="molecule type" value="Genomic_DNA"/>
</dbReference>
<evidence type="ECO:0000313" key="2">
    <source>
        <dbReference type="Proteomes" id="UP000054166"/>
    </source>
</evidence>
<organism evidence="1 2">
    <name type="scientific">Piloderma croceum (strain F 1598)</name>
    <dbReference type="NCBI Taxonomy" id="765440"/>
    <lineage>
        <taxon>Eukaryota</taxon>
        <taxon>Fungi</taxon>
        <taxon>Dikarya</taxon>
        <taxon>Basidiomycota</taxon>
        <taxon>Agaricomycotina</taxon>
        <taxon>Agaricomycetes</taxon>
        <taxon>Agaricomycetidae</taxon>
        <taxon>Atheliales</taxon>
        <taxon>Atheliaceae</taxon>
        <taxon>Piloderma</taxon>
    </lineage>
</organism>
<dbReference type="AlphaFoldDB" id="A0A0C3AJW8"/>
<dbReference type="HOGENOM" id="CLU_2638960_0_0_1"/>
<dbReference type="Proteomes" id="UP000054166">
    <property type="component" value="Unassembled WGS sequence"/>
</dbReference>
<accession>A0A0C3AJW8</accession>